<evidence type="ECO:0000313" key="9">
    <source>
        <dbReference type="Proteomes" id="UP001164718"/>
    </source>
</evidence>
<dbReference type="KEGG" id="faf:OE104_05295"/>
<dbReference type="InterPro" id="IPR008248">
    <property type="entry name" value="CheB-like"/>
</dbReference>
<dbReference type="Pfam" id="PF00072">
    <property type="entry name" value="Response_reg"/>
    <property type="match status" value="1"/>
</dbReference>
<proteinExistence type="inferred from homology"/>
<dbReference type="SUPFAM" id="SSF52172">
    <property type="entry name" value="CheY-like"/>
    <property type="match status" value="1"/>
</dbReference>
<keyword evidence="3 4" id="KW-0145">Chemotaxis</keyword>
<dbReference type="AlphaFoldDB" id="A0A9E8LXR5"/>
<gene>
    <name evidence="3" type="primary">cheB</name>
    <name evidence="8" type="ORF">OE104_05295</name>
</gene>
<evidence type="ECO:0000256" key="2">
    <source>
        <dbReference type="ARBA" id="ARBA00048267"/>
    </source>
</evidence>
<comment type="PTM">
    <text evidence="3">Phosphorylated by CheA. Phosphorylation of the N-terminal regulatory domain activates the methylesterase activity.</text>
</comment>
<dbReference type="CDD" id="cd17541">
    <property type="entry name" value="REC_CheB-like"/>
    <property type="match status" value="1"/>
</dbReference>
<dbReference type="Gene3D" id="3.40.50.2300">
    <property type="match status" value="1"/>
</dbReference>
<dbReference type="InterPro" id="IPR011006">
    <property type="entry name" value="CheY-like_superfamily"/>
</dbReference>
<dbReference type="GO" id="GO:0050568">
    <property type="term" value="F:protein-glutamine glutaminase activity"/>
    <property type="evidence" value="ECO:0007669"/>
    <property type="project" value="UniProtKB-UniRule"/>
</dbReference>
<dbReference type="SMART" id="SM00448">
    <property type="entry name" value="REC"/>
    <property type="match status" value="1"/>
</dbReference>
<dbReference type="NCBIfam" id="NF001965">
    <property type="entry name" value="PRK00742.1"/>
    <property type="match status" value="1"/>
</dbReference>
<comment type="catalytic activity">
    <reaction evidence="3">
        <text>L-glutaminyl-[protein] + H2O = L-glutamyl-[protein] + NH4(+)</text>
        <dbReference type="Rhea" id="RHEA:16441"/>
        <dbReference type="Rhea" id="RHEA-COMP:10207"/>
        <dbReference type="Rhea" id="RHEA-COMP:10208"/>
        <dbReference type="ChEBI" id="CHEBI:15377"/>
        <dbReference type="ChEBI" id="CHEBI:28938"/>
        <dbReference type="ChEBI" id="CHEBI:29973"/>
        <dbReference type="ChEBI" id="CHEBI:30011"/>
        <dbReference type="EC" id="3.5.1.44"/>
    </reaction>
</comment>
<dbReference type="CDD" id="cd16432">
    <property type="entry name" value="CheB_Rec"/>
    <property type="match status" value="1"/>
</dbReference>
<dbReference type="PIRSF" id="PIRSF000876">
    <property type="entry name" value="RR_chemtxs_CheB"/>
    <property type="match status" value="1"/>
</dbReference>
<comment type="catalytic activity">
    <reaction evidence="2 3">
        <text>[protein]-L-glutamate 5-O-methyl ester + H2O = L-glutamyl-[protein] + methanol + H(+)</text>
        <dbReference type="Rhea" id="RHEA:23236"/>
        <dbReference type="Rhea" id="RHEA-COMP:10208"/>
        <dbReference type="Rhea" id="RHEA-COMP:10311"/>
        <dbReference type="ChEBI" id="CHEBI:15377"/>
        <dbReference type="ChEBI" id="CHEBI:15378"/>
        <dbReference type="ChEBI" id="CHEBI:17790"/>
        <dbReference type="ChEBI" id="CHEBI:29973"/>
        <dbReference type="ChEBI" id="CHEBI:82795"/>
        <dbReference type="EC" id="3.1.1.61"/>
    </reaction>
</comment>
<organism evidence="8 9">
    <name type="scientific">Fervidibacillus albus</name>
    <dbReference type="NCBI Taxonomy" id="2980026"/>
    <lineage>
        <taxon>Bacteria</taxon>
        <taxon>Bacillati</taxon>
        <taxon>Bacillota</taxon>
        <taxon>Bacilli</taxon>
        <taxon>Bacillales</taxon>
        <taxon>Bacillaceae</taxon>
        <taxon>Fervidibacillus</taxon>
    </lineage>
</organism>
<evidence type="ECO:0000256" key="3">
    <source>
        <dbReference type="HAMAP-Rule" id="MF_00099"/>
    </source>
</evidence>
<name>A0A9E8LXR5_9BACI</name>
<dbReference type="EC" id="3.1.1.61" evidence="3"/>
<dbReference type="PANTHER" id="PTHR42872:SF3">
    <property type="entry name" value="PROTEIN-GLUTAMATE METHYLESTERASE_PROTEIN-GLUTAMINE GLUTAMINASE 1"/>
    <property type="match status" value="1"/>
</dbReference>
<dbReference type="InterPro" id="IPR000673">
    <property type="entry name" value="Sig_transdc_resp-reg_Me-estase"/>
</dbReference>
<keyword evidence="3 5" id="KW-0597">Phosphoprotein</keyword>
<evidence type="ECO:0000259" key="7">
    <source>
        <dbReference type="PROSITE" id="PS50122"/>
    </source>
</evidence>
<protein>
    <recommendedName>
        <fullName evidence="3">Protein-glutamate methylesterase/protein-glutamine glutaminase</fullName>
        <ecNumber evidence="3">3.1.1.61</ecNumber>
        <ecNumber evidence="3">3.5.1.44</ecNumber>
    </recommendedName>
</protein>
<dbReference type="PROSITE" id="PS50110">
    <property type="entry name" value="RESPONSE_REGULATORY"/>
    <property type="match status" value="1"/>
</dbReference>
<evidence type="ECO:0000256" key="5">
    <source>
        <dbReference type="PROSITE-ProRule" id="PRU00169"/>
    </source>
</evidence>
<dbReference type="HAMAP" id="MF_00099">
    <property type="entry name" value="CheB_chemtxs"/>
    <property type="match status" value="1"/>
</dbReference>
<feature type="active site" evidence="3 4">
    <location>
        <position position="295"/>
    </location>
</feature>
<dbReference type="EMBL" id="CP106878">
    <property type="protein sequence ID" value="WAA10734.1"/>
    <property type="molecule type" value="Genomic_DNA"/>
</dbReference>
<dbReference type="Gene3D" id="3.40.50.180">
    <property type="entry name" value="Methylesterase CheB, C-terminal domain"/>
    <property type="match status" value="1"/>
</dbReference>
<feature type="domain" description="Response regulatory" evidence="6">
    <location>
        <begin position="5"/>
        <end position="122"/>
    </location>
</feature>
<dbReference type="GO" id="GO:0005737">
    <property type="term" value="C:cytoplasm"/>
    <property type="evidence" value="ECO:0007669"/>
    <property type="project" value="UniProtKB-SubCell"/>
</dbReference>
<dbReference type="GO" id="GO:0006935">
    <property type="term" value="P:chemotaxis"/>
    <property type="evidence" value="ECO:0007669"/>
    <property type="project" value="UniProtKB-UniRule"/>
</dbReference>
<dbReference type="GO" id="GO:0000156">
    <property type="term" value="F:phosphorelay response regulator activity"/>
    <property type="evidence" value="ECO:0007669"/>
    <property type="project" value="InterPro"/>
</dbReference>
<feature type="active site" evidence="3 4">
    <location>
        <position position="172"/>
    </location>
</feature>
<dbReference type="EC" id="3.5.1.44" evidence="3"/>
<comment type="similarity">
    <text evidence="3">Belongs to the CheB family.</text>
</comment>
<comment type="subcellular location">
    <subcellularLocation>
        <location evidence="3">Cytoplasm</location>
    </subcellularLocation>
</comment>
<comment type="function">
    <text evidence="3">Involved in chemotaxis. Part of a chemotaxis signal transduction system that modulates chemotaxis in response to various stimuli. Catalyzes the demethylation of specific methylglutamate residues introduced into the chemoreceptors (methyl-accepting chemotaxis proteins or MCP) by CheR. Also mediates the irreversible deamidation of specific glutamine residues to glutamic acid.</text>
</comment>
<keyword evidence="3" id="KW-0963">Cytoplasm</keyword>
<feature type="active site" evidence="3 4">
    <location>
        <position position="199"/>
    </location>
</feature>
<reference evidence="8" key="1">
    <citation type="submission" date="2022-09" db="EMBL/GenBank/DDBJ databases">
        <title>Complete Genomes of Fervidibacillus albus and Fervidibacillus halotolerans isolated from tidal flat sediments.</title>
        <authorList>
            <person name="Kwon K.K."/>
            <person name="Yang S.-H."/>
            <person name="Park M.J."/>
            <person name="Oh H.-M."/>
        </authorList>
    </citation>
    <scope>NUCLEOTIDE SEQUENCE</scope>
    <source>
        <strain evidence="8">MEBiC13591</strain>
    </source>
</reference>
<dbReference type="RefSeq" id="WP_275418535.1">
    <property type="nucleotide sequence ID" value="NZ_CP106878.1"/>
</dbReference>
<dbReference type="PROSITE" id="PS50122">
    <property type="entry name" value="CHEB"/>
    <property type="match status" value="1"/>
</dbReference>
<accession>A0A9E8LXR5</accession>
<dbReference type="InterPro" id="IPR001789">
    <property type="entry name" value="Sig_transdc_resp-reg_receiver"/>
</dbReference>
<keyword evidence="1 3" id="KW-0378">Hydrolase</keyword>
<feature type="modified residue" description="4-aspartylphosphate" evidence="3 5">
    <location>
        <position position="56"/>
    </location>
</feature>
<sequence>MTRIKVLIVDDSLFMRKLITNLLSADDRIEVIDTATNGKDALDKIQRLQPDVVTLDVEMPVLSGLETLEIIMKENPLPVIMLSNTTTEGAENTIRAIQLGAFDFVPKPSGTISLDIHKVKDELIEKVVKAKSINLNLYKNTNKHHRPKRNNNENTQQVTNVGKKKIVLIGASTGGPRALQEVLSGIPKNIPAPILIVQHMPAKFTKSLASRLNHLCEITVKEAENGEILRNGVAYIAPGGFHLQMKKLGKTLTAEVNELPPVNGHRPSVDQLFRSATSLKDEEIIAVILTGMGSDGTKGLVELKKQTNTFAIAESKETAVIFGMPKTAIQTGLIDQIEPIDQIAAFISNKVNLG</sequence>
<dbReference type="PANTHER" id="PTHR42872">
    <property type="entry name" value="PROTEIN-GLUTAMATE METHYLESTERASE/PROTEIN-GLUTAMINE GLUTAMINASE"/>
    <property type="match status" value="1"/>
</dbReference>
<evidence type="ECO:0000256" key="1">
    <source>
        <dbReference type="ARBA" id="ARBA00022801"/>
    </source>
</evidence>
<evidence type="ECO:0000259" key="6">
    <source>
        <dbReference type="PROSITE" id="PS50110"/>
    </source>
</evidence>
<dbReference type="Proteomes" id="UP001164718">
    <property type="component" value="Chromosome"/>
</dbReference>
<evidence type="ECO:0000313" key="8">
    <source>
        <dbReference type="EMBL" id="WAA10734.1"/>
    </source>
</evidence>
<evidence type="ECO:0000256" key="4">
    <source>
        <dbReference type="PROSITE-ProRule" id="PRU00050"/>
    </source>
</evidence>
<dbReference type="InterPro" id="IPR035909">
    <property type="entry name" value="CheB_C"/>
</dbReference>
<dbReference type="SUPFAM" id="SSF52738">
    <property type="entry name" value="Methylesterase CheB, C-terminal domain"/>
    <property type="match status" value="1"/>
</dbReference>
<dbReference type="GO" id="GO:0008984">
    <property type="term" value="F:protein-glutamate methylesterase activity"/>
    <property type="evidence" value="ECO:0007669"/>
    <property type="project" value="UniProtKB-UniRule"/>
</dbReference>
<keyword evidence="9" id="KW-1185">Reference proteome</keyword>
<dbReference type="Pfam" id="PF01339">
    <property type="entry name" value="CheB_methylest"/>
    <property type="match status" value="1"/>
</dbReference>
<feature type="domain" description="CheB-type methylesterase" evidence="7">
    <location>
        <begin position="160"/>
        <end position="354"/>
    </location>
</feature>
<comment type="domain">
    <text evidence="3">Contains a C-terminal catalytic domain, and an N-terminal region which modulates catalytic activity.</text>
</comment>